<proteinExistence type="predicted"/>
<comment type="caution">
    <text evidence="2">The sequence shown here is derived from an EMBL/GenBank/DDBJ whole genome shotgun (WGS) entry which is preliminary data.</text>
</comment>
<dbReference type="EMBL" id="WKFB01000437">
    <property type="protein sequence ID" value="KAF6723207.1"/>
    <property type="molecule type" value="Genomic_DNA"/>
</dbReference>
<feature type="compositionally biased region" description="Basic and acidic residues" evidence="1">
    <location>
        <begin position="84"/>
        <end position="99"/>
    </location>
</feature>
<evidence type="ECO:0000313" key="2">
    <source>
        <dbReference type="EMBL" id="KAF6723207.1"/>
    </source>
</evidence>
<reference evidence="2" key="1">
    <citation type="journal article" name="BMC Genomics">
        <title>Long-read sequencing and de novo genome assembly of marine medaka (Oryzias melastigma).</title>
        <authorList>
            <person name="Liang P."/>
            <person name="Saqib H.S.A."/>
            <person name="Ni X."/>
            <person name="Shen Y."/>
        </authorList>
    </citation>
    <scope>NUCLEOTIDE SEQUENCE</scope>
    <source>
        <strain evidence="2">Bigg-433</strain>
    </source>
</reference>
<accession>A0A834C5F0</accession>
<sequence>MHIHTVVVRSSRVALGGTEVVGLRPAMHKHFLQKLHVYHHLPSCFNAESKPNKETHNRTSRHLLGKDPSVWGQRSRPGLAGAAERSDLGDVDVGRRETSRCEEPTDIAKLLLTRHDLTLCHRLAGVRFLSVFTPLMTNTDGDDSSELLQGLPSTFLPEPRVTHSRALEPAASSWFGFGASRPRLSAGGRQTQQLP</sequence>
<protein>
    <submittedName>
        <fullName evidence="2">Uncharacterized protein</fullName>
    </submittedName>
</protein>
<feature type="region of interest" description="Disordered" evidence="1">
    <location>
        <begin position="48"/>
        <end position="99"/>
    </location>
</feature>
<evidence type="ECO:0000313" key="3">
    <source>
        <dbReference type="Proteomes" id="UP000646548"/>
    </source>
</evidence>
<gene>
    <name evidence="2" type="ORF">FQA47_003993</name>
</gene>
<name>A0A834C5F0_ORYME</name>
<organism evidence="2 3">
    <name type="scientific">Oryzias melastigma</name>
    <name type="common">Marine medaka</name>
    <dbReference type="NCBI Taxonomy" id="30732"/>
    <lineage>
        <taxon>Eukaryota</taxon>
        <taxon>Metazoa</taxon>
        <taxon>Chordata</taxon>
        <taxon>Craniata</taxon>
        <taxon>Vertebrata</taxon>
        <taxon>Euteleostomi</taxon>
        <taxon>Actinopterygii</taxon>
        <taxon>Neopterygii</taxon>
        <taxon>Teleostei</taxon>
        <taxon>Neoteleostei</taxon>
        <taxon>Acanthomorphata</taxon>
        <taxon>Ovalentaria</taxon>
        <taxon>Atherinomorphae</taxon>
        <taxon>Beloniformes</taxon>
        <taxon>Adrianichthyidae</taxon>
        <taxon>Oryziinae</taxon>
        <taxon>Oryzias</taxon>
    </lineage>
</organism>
<dbReference type="AlphaFoldDB" id="A0A834C5F0"/>
<dbReference type="Proteomes" id="UP000646548">
    <property type="component" value="Unassembled WGS sequence"/>
</dbReference>
<evidence type="ECO:0000256" key="1">
    <source>
        <dbReference type="SAM" id="MobiDB-lite"/>
    </source>
</evidence>